<dbReference type="Gene3D" id="3.90.180.10">
    <property type="entry name" value="Medium-chain alcohol dehydrogenases, catalytic domain"/>
    <property type="match status" value="1"/>
</dbReference>
<name>A0A8K0WCJ6_9HYPO</name>
<dbReference type="PANTHER" id="PTHR43482:SF4">
    <property type="entry name" value="ALCOHOL DEHYDROGENASE, PUTATIVE (AFU_ORTHOLOGUE AFUA_7G06260)-RELATED"/>
    <property type="match status" value="1"/>
</dbReference>
<evidence type="ECO:0000259" key="1">
    <source>
        <dbReference type="SMART" id="SM00829"/>
    </source>
</evidence>
<dbReference type="InterPro" id="IPR020843">
    <property type="entry name" value="ER"/>
</dbReference>
<dbReference type="Proteomes" id="UP000813427">
    <property type="component" value="Unassembled WGS sequence"/>
</dbReference>
<dbReference type="SMART" id="SM00829">
    <property type="entry name" value="PKS_ER"/>
    <property type="match status" value="1"/>
</dbReference>
<dbReference type="InterPro" id="IPR011032">
    <property type="entry name" value="GroES-like_sf"/>
</dbReference>
<dbReference type="CDD" id="cd05289">
    <property type="entry name" value="MDR_like_2"/>
    <property type="match status" value="1"/>
</dbReference>
<reference evidence="2" key="1">
    <citation type="journal article" date="2021" name="Nat. Commun.">
        <title>Genetic determinants of endophytism in the Arabidopsis root mycobiome.</title>
        <authorList>
            <person name="Mesny F."/>
            <person name="Miyauchi S."/>
            <person name="Thiergart T."/>
            <person name="Pickel B."/>
            <person name="Atanasova L."/>
            <person name="Karlsson M."/>
            <person name="Huettel B."/>
            <person name="Barry K.W."/>
            <person name="Haridas S."/>
            <person name="Chen C."/>
            <person name="Bauer D."/>
            <person name="Andreopoulos W."/>
            <person name="Pangilinan J."/>
            <person name="LaButti K."/>
            <person name="Riley R."/>
            <person name="Lipzen A."/>
            <person name="Clum A."/>
            <person name="Drula E."/>
            <person name="Henrissat B."/>
            <person name="Kohler A."/>
            <person name="Grigoriev I.V."/>
            <person name="Martin F.M."/>
            <person name="Hacquard S."/>
        </authorList>
    </citation>
    <scope>NUCLEOTIDE SEQUENCE</scope>
    <source>
        <strain evidence="2">MPI-SDFR-AT-0068</strain>
    </source>
</reference>
<proteinExistence type="predicted"/>
<dbReference type="SUPFAM" id="SSF51735">
    <property type="entry name" value="NAD(P)-binding Rossmann-fold domains"/>
    <property type="match status" value="1"/>
</dbReference>
<accession>A0A8K0WCJ6</accession>
<keyword evidence="3" id="KW-1185">Reference proteome</keyword>
<dbReference type="EMBL" id="JAGPXF010000003">
    <property type="protein sequence ID" value="KAH7251384.1"/>
    <property type="molecule type" value="Genomic_DNA"/>
</dbReference>
<dbReference type="InterPro" id="IPR052585">
    <property type="entry name" value="Lipid_raft_assoc_Zn_ADH"/>
</dbReference>
<protein>
    <recommendedName>
        <fullName evidence="1">Enoyl reductase (ER) domain-containing protein</fullName>
    </recommendedName>
</protein>
<dbReference type="OrthoDB" id="3509362at2759"/>
<evidence type="ECO:0000313" key="2">
    <source>
        <dbReference type="EMBL" id="KAH7251384.1"/>
    </source>
</evidence>
<dbReference type="Pfam" id="PF08240">
    <property type="entry name" value="ADH_N"/>
    <property type="match status" value="1"/>
</dbReference>
<dbReference type="InterPro" id="IPR036291">
    <property type="entry name" value="NAD(P)-bd_dom_sf"/>
</dbReference>
<dbReference type="SUPFAM" id="SSF50129">
    <property type="entry name" value="GroES-like"/>
    <property type="match status" value="1"/>
</dbReference>
<feature type="domain" description="Enoyl reductase (ER)" evidence="1">
    <location>
        <begin position="8"/>
        <end position="312"/>
    </location>
</feature>
<dbReference type="InterPro" id="IPR013154">
    <property type="entry name" value="ADH-like_N"/>
</dbReference>
<organism evidence="2 3">
    <name type="scientific">Fusarium tricinctum</name>
    <dbReference type="NCBI Taxonomy" id="61284"/>
    <lineage>
        <taxon>Eukaryota</taxon>
        <taxon>Fungi</taxon>
        <taxon>Dikarya</taxon>
        <taxon>Ascomycota</taxon>
        <taxon>Pezizomycotina</taxon>
        <taxon>Sordariomycetes</taxon>
        <taxon>Hypocreomycetidae</taxon>
        <taxon>Hypocreales</taxon>
        <taxon>Nectriaceae</taxon>
        <taxon>Fusarium</taxon>
        <taxon>Fusarium tricinctum species complex</taxon>
    </lineage>
</organism>
<dbReference type="Pfam" id="PF13602">
    <property type="entry name" value="ADH_zinc_N_2"/>
    <property type="match status" value="1"/>
</dbReference>
<dbReference type="AlphaFoldDB" id="A0A8K0WCJ6"/>
<evidence type="ECO:0000313" key="3">
    <source>
        <dbReference type="Proteomes" id="UP000813427"/>
    </source>
</evidence>
<dbReference type="Gene3D" id="3.40.50.720">
    <property type="entry name" value="NAD(P)-binding Rossmann-like Domain"/>
    <property type="match status" value="1"/>
</dbReference>
<gene>
    <name evidence="2" type="ORF">BKA59DRAFT_553884</name>
</gene>
<comment type="caution">
    <text evidence="2">The sequence shown here is derived from an EMBL/GenBank/DDBJ whole genome shotgun (WGS) entry which is preliminary data.</text>
</comment>
<dbReference type="GO" id="GO:0016491">
    <property type="term" value="F:oxidoreductase activity"/>
    <property type="evidence" value="ECO:0007669"/>
    <property type="project" value="InterPro"/>
</dbReference>
<sequence>MKAIQILGDASHPSVSINYSMKKPMPSNAEILVQVHAAGVTGDELIWPEVYQTPSRIPGHDISGTIAALGPDYCGPLVLGQEVFCLISADRGEGQADFAICYADEVAPKPAKLSHAEAAALPIPMLTTWEGIVDHGNLTSGSRVLVTGASGAVGQQIVQLVKSLTGAYVIALASSRNHELLRSLGADETVDYTASDWKTSIRSVEFVFDTVGGDVLSKTWEVVKSDGTIVTVGDPAPAWAFGKETAPEVLKYPGVKHLHFIVSPNAERLGEGSRMLDAGLIKPLRVKVFPFEKAVEAWEYAQQRGRGEKVVIEF</sequence>
<dbReference type="PANTHER" id="PTHR43482">
    <property type="entry name" value="PROTEIN AST1-RELATED"/>
    <property type="match status" value="1"/>
</dbReference>